<keyword evidence="1" id="KW-0732">Signal</keyword>
<dbReference type="PANTHER" id="PTHR46943:SF1">
    <property type="entry name" value="PENTRAXIN-RELATED PROTEIN PTX3"/>
    <property type="match status" value="1"/>
</dbReference>
<reference evidence="6 7" key="1">
    <citation type="submission" date="2024-06" db="EMBL/GenBank/DDBJ databases">
        <title>The Natural Products Discovery Center: Release of the First 8490 Sequenced Strains for Exploring Actinobacteria Biosynthetic Diversity.</title>
        <authorList>
            <person name="Kalkreuter E."/>
            <person name="Kautsar S.A."/>
            <person name="Yang D."/>
            <person name="Bader C.D."/>
            <person name="Teijaro C.N."/>
            <person name="Fluegel L."/>
            <person name="Davis C.M."/>
            <person name="Simpson J.R."/>
            <person name="Lauterbach L."/>
            <person name="Steele A.D."/>
            <person name="Gui C."/>
            <person name="Meng S."/>
            <person name="Li G."/>
            <person name="Viehrig K."/>
            <person name="Ye F."/>
            <person name="Su P."/>
            <person name="Kiefer A.F."/>
            <person name="Nichols A."/>
            <person name="Cepeda A.J."/>
            <person name="Yan W."/>
            <person name="Fan B."/>
            <person name="Jiang Y."/>
            <person name="Adhikari A."/>
            <person name="Zheng C.-J."/>
            <person name="Schuster L."/>
            <person name="Cowan T.M."/>
            <person name="Smanski M.J."/>
            <person name="Chevrette M.G."/>
            <person name="De Carvalho L.P.S."/>
            <person name="Shen B."/>
        </authorList>
    </citation>
    <scope>NUCLEOTIDE SEQUENCE [LARGE SCALE GENOMIC DNA]</scope>
    <source>
        <strain evidence="6 7">NPDC048946</strain>
    </source>
</reference>
<dbReference type="Pfam" id="PF13385">
    <property type="entry name" value="Laminin_G_3"/>
    <property type="match status" value="1"/>
</dbReference>
<feature type="compositionally biased region" description="Pro residues" evidence="3">
    <location>
        <begin position="74"/>
        <end position="86"/>
    </location>
</feature>
<keyword evidence="7" id="KW-1185">Reference proteome</keyword>
<dbReference type="PANTHER" id="PTHR46943">
    <property type="entry name" value="PENTRAXIN-RELATED PROTEIN PTX3"/>
    <property type="match status" value="1"/>
</dbReference>
<comment type="caution">
    <text evidence="6">The sequence shown here is derived from an EMBL/GenBank/DDBJ whole genome shotgun (WGS) entry which is preliminary data.</text>
</comment>
<feature type="region of interest" description="Disordered" evidence="3">
    <location>
        <begin position="40"/>
        <end position="86"/>
    </location>
</feature>
<sequence>MFEVVDPDRRKKRIGAAVSFGVVAIAATVFGFLFGASGDDDEKSPGADASPPVASGSADPSGGPAASNAVPAPGATPAPTAPAAAPPVAVPADAVAHWELDQGAADTGERFHGTTSGIVTWSPEQSGSAFFAGGGSIQTREPVVDTTRSFTIAAWAKVTETKAHQTIVAQDGTQVSGFYLHYNKDARTWAFVRTSEDAANPAQWYTAAASQPAKIGAWTSLAAVYDASTGQMTLYVDGVAQGSAVAAKSWKAAGPLTIGRATSGVDRLNGSVADVQVFDRTLSAAEVAALAGTQR</sequence>
<dbReference type="InterPro" id="IPR042837">
    <property type="entry name" value="PTX3"/>
</dbReference>
<proteinExistence type="predicted"/>
<evidence type="ECO:0000313" key="6">
    <source>
        <dbReference type="EMBL" id="MEU8139229.1"/>
    </source>
</evidence>
<accession>A0ABV3DTZ7</accession>
<keyword evidence="4" id="KW-1133">Transmembrane helix</keyword>
<dbReference type="InterPro" id="IPR006558">
    <property type="entry name" value="LamG-like"/>
</dbReference>
<dbReference type="RefSeq" id="WP_358363210.1">
    <property type="nucleotide sequence ID" value="NZ_JBEZFP010000162.1"/>
</dbReference>
<dbReference type="InterPro" id="IPR013320">
    <property type="entry name" value="ConA-like_dom_sf"/>
</dbReference>
<keyword evidence="4" id="KW-0472">Membrane</keyword>
<feature type="domain" description="LamG-like jellyroll fold" evidence="5">
    <location>
        <begin position="148"/>
        <end position="285"/>
    </location>
</feature>
<organism evidence="6 7">
    <name type="scientific">Streptodolium elevatio</name>
    <dbReference type="NCBI Taxonomy" id="3157996"/>
    <lineage>
        <taxon>Bacteria</taxon>
        <taxon>Bacillati</taxon>
        <taxon>Actinomycetota</taxon>
        <taxon>Actinomycetes</taxon>
        <taxon>Kitasatosporales</taxon>
        <taxon>Streptomycetaceae</taxon>
        <taxon>Streptodolium</taxon>
    </lineage>
</organism>
<evidence type="ECO:0000313" key="7">
    <source>
        <dbReference type="Proteomes" id="UP001551482"/>
    </source>
</evidence>
<evidence type="ECO:0000256" key="4">
    <source>
        <dbReference type="SAM" id="Phobius"/>
    </source>
</evidence>
<name>A0ABV3DTZ7_9ACTN</name>
<protein>
    <submittedName>
        <fullName evidence="6">LamG domain-containing protein</fullName>
    </submittedName>
</protein>
<dbReference type="Gene3D" id="2.60.120.200">
    <property type="match status" value="1"/>
</dbReference>
<evidence type="ECO:0000256" key="3">
    <source>
        <dbReference type="SAM" id="MobiDB-lite"/>
    </source>
</evidence>
<keyword evidence="4" id="KW-0812">Transmembrane</keyword>
<dbReference type="EMBL" id="JBEZFP010000162">
    <property type="protein sequence ID" value="MEU8139229.1"/>
    <property type="molecule type" value="Genomic_DNA"/>
</dbReference>
<dbReference type="SMART" id="SM00560">
    <property type="entry name" value="LamGL"/>
    <property type="match status" value="1"/>
</dbReference>
<feature type="transmembrane region" description="Helical" evidence="4">
    <location>
        <begin position="14"/>
        <end position="35"/>
    </location>
</feature>
<evidence type="ECO:0000256" key="1">
    <source>
        <dbReference type="ARBA" id="ARBA00022729"/>
    </source>
</evidence>
<dbReference type="SUPFAM" id="SSF49899">
    <property type="entry name" value="Concanavalin A-like lectins/glucanases"/>
    <property type="match status" value="1"/>
</dbReference>
<evidence type="ECO:0000259" key="5">
    <source>
        <dbReference type="SMART" id="SM00560"/>
    </source>
</evidence>
<gene>
    <name evidence="6" type="ORF">AB0C36_37745</name>
</gene>
<dbReference type="Proteomes" id="UP001551482">
    <property type="component" value="Unassembled WGS sequence"/>
</dbReference>
<evidence type="ECO:0000256" key="2">
    <source>
        <dbReference type="ARBA" id="ARBA00023157"/>
    </source>
</evidence>
<keyword evidence="2" id="KW-1015">Disulfide bond</keyword>